<keyword evidence="2" id="KW-0229">DNA integration</keyword>
<dbReference type="GO" id="GO:0005737">
    <property type="term" value="C:cytoplasm"/>
    <property type="evidence" value="ECO:0007669"/>
    <property type="project" value="UniProtKB-SubCell"/>
</dbReference>
<dbReference type="SUPFAM" id="SSF56349">
    <property type="entry name" value="DNA breaking-rejoining enzymes"/>
    <property type="match status" value="1"/>
</dbReference>
<dbReference type="InterPro" id="IPR002104">
    <property type="entry name" value="Integrase_catalytic"/>
</dbReference>
<dbReference type="InterPro" id="IPR050090">
    <property type="entry name" value="Tyrosine_recombinase_XerCD"/>
</dbReference>
<dbReference type="EMBL" id="AZRV01000035">
    <property type="protein sequence ID" value="RKO61735.1"/>
    <property type="molecule type" value="Genomic_DNA"/>
</dbReference>
<keyword evidence="6" id="KW-1185">Reference proteome</keyword>
<name>A0A420VDW2_9BACI</name>
<sequence length="171" mass="19962">MAFISLILGSGLRVNEAVSLDLNDIDRVERAVRVERKGKEGKTAVHISKRAMDDLERYLKIRDDRYPTDSKEKALFLSLPIGPNRKVERLTKRAAQEMVLKYTKWYGKPMSVHNLRHSFATVHWRMNKDVFALQSQLGHTDPKTTQVYSLIFDDTLREEIDKMEDIDWDEL</sequence>
<comment type="subcellular location">
    <subcellularLocation>
        <location evidence="1">Cytoplasm</location>
    </subcellularLocation>
</comment>
<dbReference type="GO" id="GO:0003677">
    <property type="term" value="F:DNA binding"/>
    <property type="evidence" value="ECO:0007669"/>
    <property type="project" value="InterPro"/>
</dbReference>
<dbReference type="Pfam" id="PF00589">
    <property type="entry name" value="Phage_integrase"/>
    <property type="match status" value="1"/>
</dbReference>
<comment type="caution">
    <text evidence="5">The sequence shown here is derived from an EMBL/GenBank/DDBJ whole genome shotgun (WGS) entry which is preliminary data.</text>
</comment>
<dbReference type="GO" id="GO:0006310">
    <property type="term" value="P:DNA recombination"/>
    <property type="evidence" value="ECO:0007669"/>
    <property type="project" value="UniProtKB-KW"/>
</dbReference>
<dbReference type="InterPro" id="IPR011010">
    <property type="entry name" value="DNA_brk_join_enz"/>
</dbReference>
<evidence type="ECO:0000259" key="4">
    <source>
        <dbReference type="PROSITE" id="PS51898"/>
    </source>
</evidence>
<dbReference type="PROSITE" id="PS51898">
    <property type="entry name" value="TYR_RECOMBINASE"/>
    <property type="match status" value="1"/>
</dbReference>
<dbReference type="InterPro" id="IPR013762">
    <property type="entry name" value="Integrase-like_cat_sf"/>
</dbReference>
<dbReference type="PANTHER" id="PTHR30349">
    <property type="entry name" value="PHAGE INTEGRASE-RELATED"/>
    <property type="match status" value="1"/>
</dbReference>
<organism evidence="5 6">
    <name type="scientific">Caldibacillus debilis GB1</name>
    <dbReference type="NCBI Taxonomy" id="1339248"/>
    <lineage>
        <taxon>Bacteria</taxon>
        <taxon>Bacillati</taxon>
        <taxon>Bacillota</taxon>
        <taxon>Bacilli</taxon>
        <taxon>Bacillales</taxon>
        <taxon>Bacillaceae</taxon>
        <taxon>Caldibacillus</taxon>
    </lineage>
</organism>
<dbReference type="Proteomes" id="UP000286235">
    <property type="component" value="Unassembled WGS sequence"/>
</dbReference>
<evidence type="ECO:0000313" key="6">
    <source>
        <dbReference type="Proteomes" id="UP000286235"/>
    </source>
</evidence>
<dbReference type="GO" id="GO:0015074">
    <property type="term" value="P:DNA integration"/>
    <property type="evidence" value="ECO:0007669"/>
    <property type="project" value="UniProtKB-KW"/>
</dbReference>
<reference evidence="5 6" key="1">
    <citation type="submission" date="2013-12" db="EMBL/GenBank/DDBJ databases">
        <title>Genome and proteome characterization of Caldibacillus debilis GB1 derived from a cellulolytic aero-tolerant co-culture.</title>
        <authorList>
            <person name="Wushke S.T."/>
            <person name="Zhang X."/>
            <person name="Fristensky B."/>
            <person name="Wilkins J.A."/>
            <person name="Levin D.B."/>
            <person name="Sparling R."/>
        </authorList>
    </citation>
    <scope>NUCLEOTIDE SEQUENCE [LARGE SCALE GENOMIC DNA]</scope>
    <source>
        <strain evidence="5 6">GB1</strain>
    </source>
</reference>
<dbReference type="PANTHER" id="PTHR30349:SF77">
    <property type="entry name" value="TYROSINE RECOMBINASE XERC"/>
    <property type="match status" value="1"/>
</dbReference>
<protein>
    <submittedName>
        <fullName evidence="5">Site-specific recombinase XerD</fullName>
    </submittedName>
</protein>
<accession>A0A420VDW2</accession>
<evidence type="ECO:0000313" key="5">
    <source>
        <dbReference type="EMBL" id="RKO61735.1"/>
    </source>
</evidence>
<evidence type="ECO:0000256" key="1">
    <source>
        <dbReference type="ARBA" id="ARBA00004496"/>
    </source>
</evidence>
<keyword evidence="3" id="KW-0233">DNA recombination</keyword>
<proteinExistence type="predicted"/>
<feature type="domain" description="Tyr recombinase" evidence="4">
    <location>
        <begin position="1"/>
        <end position="161"/>
    </location>
</feature>
<gene>
    <name evidence="5" type="ORF">Cdeb_01206</name>
</gene>
<evidence type="ECO:0000256" key="3">
    <source>
        <dbReference type="ARBA" id="ARBA00023172"/>
    </source>
</evidence>
<dbReference type="Gene3D" id="1.10.443.10">
    <property type="entry name" value="Intergrase catalytic core"/>
    <property type="match status" value="1"/>
</dbReference>
<evidence type="ECO:0000256" key="2">
    <source>
        <dbReference type="ARBA" id="ARBA00022908"/>
    </source>
</evidence>
<dbReference type="AlphaFoldDB" id="A0A420VDW2"/>